<dbReference type="Proteomes" id="UP000079169">
    <property type="component" value="Unplaced"/>
</dbReference>
<dbReference type="Pfam" id="PF00093">
    <property type="entry name" value="VWC"/>
    <property type="match status" value="3"/>
</dbReference>
<dbReference type="InterPro" id="IPR052424">
    <property type="entry name" value="Kielin_Chordin-BMP_Reg"/>
</dbReference>
<feature type="domain" description="VWFC" evidence="4">
    <location>
        <begin position="162"/>
        <end position="233"/>
    </location>
</feature>
<dbReference type="STRING" id="121845.A0A3Q0IZP2"/>
<evidence type="ECO:0000313" key="6">
    <source>
        <dbReference type="RefSeq" id="XP_026680163.1"/>
    </source>
</evidence>
<dbReference type="PROSITE" id="PS01208">
    <property type="entry name" value="VWFC_1"/>
    <property type="match status" value="2"/>
</dbReference>
<keyword evidence="5" id="KW-1185">Reference proteome</keyword>
<dbReference type="InterPro" id="IPR001007">
    <property type="entry name" value="VWF_dom"/>
</dbReference>
<dbReference type="AlphaFoldDB" id="A0A3Q0IZP2"/>
<reference evidence="6" key="1">
    <citation type="submission" date="2025-08" db="UniProtKB">
        <authorList>
            <consortium name="RefSeq"/>
        </authorList>
    </citation>
    <scope>IDENTIFICATION</scope>
</reference>
<protein>
    <submittedName>
        <fullName evidence="6">Kielin/chordin-like protein</fullName>
    </submittedName>
</protein>
<proteinExistence type="predicted"/>
<dbReference type="SUPFAM" id="SSF57603">
    <property type="entry name" value="FnI-like domain"/>
    <property type="match status" value="4"/>
</dbReference>
<dbReference type="Gene3D" id="6.20.200.20">
    <property type="match status" value="4"/>
</dbReference>
<dbReference type="PANTHER" id="PTHR46698">
    <property type="entry name" value="CROSSVEINLESS 2"/>
    <property type="match status" value="1"/>
</dbReference>
<dbReference type="PANTHER" id="PTHR46698:SF4">
    <property type="entry name" value="CROSSVEINLESS 2"/>
    <property type="match status" value="1"/>
</dbReference>
<dbReference type="RefSeq" id="XP_026680163.1">
    <property type="nucleotide sequence ID" value="XM_026824362.1"/>
</dbReference>
<comment type="subcellular location">
    <subcellularLocation>
        <location evidence="1">Secreted</location>
    </subcellularLocation>
</comment>
<dbReference type="GeneID" id="113467890"/>
<feature type="domain" description="VWFC" evidence="4">
    <location>
        <begin position="95"/>
        <end position="155"/>
    </location>
</feature>
<dbReference type="GO" id="GO:0005576">
    <property type="term" value="C:extracellular region"/>
    <property type="evidence" value="ECO:0007669"/>
    <property type="project" value="UniProtKB-SubCell"/>
</dbReference>
<evidence type="ECO:0000256" key="1">
    <source>
        <dbReference type="ARBA" id="ARBA00004613"/>
    </source>
</evidence>
<dbReference type="SMART" id="SM00214">
    <property type="entry name" value="VWC"/>
    <property type="match status" value="4"/>
</dbReference>
<keyword evidence="2" id="KW-0964">Secreted</keyword>
<feature type="domain" description="VWFC" evidence="4">
    <location>
        <begin position="249"/>
        <end position="309"/>
    </location>
</feature>
<evidence type="ECO:0000259" key="4">
    <source>
        <dbReference type="PROSITE" id="PS50184"/>
    </source>
</evidence>
<evidence type="ECO:0000256" key="2">
    <source>
        <dbReference type="ARBA" id="ARBA00022525"/>
    </source>
</evidence>
<dbReference type="PaxDb" id="121845-A0A3Q0IZP2"/>
<dbReference type="KEGG" id="dci:113467890"/>
<accession>A0A3Q0IZP2</accession>
<gene>
    <name evidence="6" type="primary">LOC113467890</name>
</gene>
<evidence type="ECO:0000313" key="5">
    <source>
        <dbReference type="Proteomes" id="UP000079169"/>
    </source>
</evidence>
<dbReference type="PROSITE" id="PS50184">
    <property type="entry name" value="VWFC_2"/>
    <property type="match status" value="4"/>
</dbReference>
<name>A0A3Q0IZP2_DIACI</name>
<keyword evidence="3" id="KW-0732">Signal</keyword>
<evidence type="ECO:0000256" key="3">
    <source>
        <dbReference type="ARBA" id="ARBA00022729"/>
    </source>
</evidence>
<feature type="domain" description="VWFC" evidence="4">
    <location>
        <begin position="20"/>
        <end position="79"/>
    </location>
</feature>
<sequence>MQCYAPCKHPTPPGPGQCCPTCPGCRFVSGRNATLVEDSCLKCQCARGHLTCVKRACPVLACPTTFMEWRPGQCCPQCTGHRNIMENADNSLLSTSCTLGQEFHVSGQKFQLDRCTKCSCHNATSVCSRETCPVLDCPPDQIIPGGPKKCCSTCPTDVELPKYCTYNGKIYQIILIQRCRFVSGRNATLVEDSCLKCQCARGHLTCVKRACPVLACPTTFMEWRPGQCCPQCTGHRNIMENADNSLLSTSCTLGQEFHVSGQKFQLDRCTKCSCHNATSVCSRETCPVLDCPPDQIIPGGPKKCCSTCPTDVELPKYCTYNGKIYQDGSAPMA</sequence>
<organism evidence="5 6">
    <name type="scientific">Diaphorina citri</name>
    <name type="common">Asian citrus psyllid</name>
    <dbReference type="NCBI Taxonomy" id="121845"/>
    <lineage>
        <taxon>Eukaryota</taxon>
        <taxon>Metazoa</taxon>
        <taxon>Ecdysozoa</taxon>
        <taxon>Arthropoda</taxon>
        <taxon>Hexapoda</taxon>
        <taxon>Insecta</taxon>
        <taxon>Pterygota</taxon>
        <taxon>Neoptera</taxon>
        <taxon>Paraneoptera</taxon>
        <taxon>Hemiptera</taxon>
        <taxon>Sternorrhyncha</taxon>
        <taxon>Psylloidea</taxon>
        <taxon>Psyllidae</taxon>
        <taxon>Diaphorininae</taxon>
        <taxon>Diaphorina</taxon>
    </lineage>
</organism>